<feature type="transmembrane region" description="Helical" evidence="5">
    <location>
        <begin position="34"/>
        <end position="54"/>
    </location>
</feature>
<gene>
    <name evidence="6" type="ORF">U9M48_021113</name>
</gene>
<dbReference type="PANTHER" id="PTHR47926">
    <property type="entry name" value="PENTATRICOPEPTIDE REPEAT-CONTAINING PROTEIN"/>
    <property type="match status" value="1"/>
</dbReference>
<dbReference type="InterPro" id="IPR046960">
    <property type="entry name" value="PPR_At4g14850-like_plant"/>
</dbReference>
<dbReference type="InterPro" id="IPR011990">
    <property type="entry name" value="TPR-like_helical_dom_sf"/>
</dbReference>
<dbReference type="PANTHER" id="PTHR47926:SF389">
    <property type="entry name" value="PENTATRICOPEPTIDE PROTEIN-RELATED"/>
    <property type="match status" value="1"/>
</dbReference>
<keyword evidence="2" id="KW-0809">Transit peptide</keyword>
<feature type="repeat" description="PPR" evidence="3">
    <location>
        <begin position="609"/>
        <end position="643"/>
    </location>
</feature>
<feature type="repeat" description="PPR" evidence="3">
    <location>
        <begin position="745"/>
        <end position="780"/>
    </location>
</feature>
<evidence type="ECO:0008006" key="8">
    <source>
        <dbReference type="Google" id="ProtNLM"/>
    </source>
</evidence>
<feature type="region of interest" description="Disordered" evidence="4">
    <location>
        <begin position="287"/>
        <end position="328"/>
    </location>
</feature>
<evidence type="ECO:0000313" key="6">
    <source>
        <dbReference type="EMBL" id="WVZ72694.1"/>
    </source>
</evidence>
<reference evidence="6 7" key="1">
    <citation type="submission" date="2024-02" db="EMBL/GenBank/DDBJ databases">
        <title>High-quality chromosome-scale genome assembly of Pensacola bahiagrass (Paspalum notatum Flugge var. saurae).</title>
        <authorList>
            <person name="Vega J.M."/>
            <person name="Podio M."/>
            <person name="Orjuela J."/>
            <person name="Siena L.A."/>
            <person name="Pessino S.C."/>
            <person name="Combes M.C."/>
            <person name="Mariac C."/>
            <person name="Albertini E."/>
            <person name="Pupilli F."/>
            <person name="Ortiz J.P.A."/>
            <person name="Leblanc O."/>
        </authorList>
    </citation>
    <scope>NUCLEOTIDE SEQUENCE [LARGE SCALE GENOMIC DNA]</scope>
    <source>
        <strain evidence="6">R1</strain>
        <tissue evidence="6">Leaf</tissue>
    </source>
</reference>
<feature type="transmembrane region" description="Helical" evidence="5">
    <location>
        <begin position="165"/>
        <end position="187"/>
    </location>
</feature>
<dbReference type="Pfam" id="PF01535">
    <property type="entry name" value="PPR"/>
    <property type="match status" value="5"/>
</dbReference>
<dbReference type="Gene3D" id="1.25.40.10">
    <property type="entry name" value="Tetratricopeptide repeat domain"/>
    <property type="match status" value="4"/>
</dbReference>
<keyword evidence="1" id="KW-0677">Repeat</keyword>
<dbReference type="GO" id="GO:0009451">
    <property type="term" value="P:RNA modification"/>
    <property type="evidence" value="ECO:0007669"/>
    <property type="project" value="InterPro"/>
</dbReference>
<evidence type="ECO:0000256" key="3">
    <source>
        <dbReference type="PROSITE-ProRule" id="PRU00708"/>
    </source>
</evidence>
<dbReference type="NCBIfam" id="TIGR00756">
    <property type="entry name" value="PPR"/>
    <property type="match status" value="7"/>
</dbReference>
<dbReference type="FunFam" id="1.25.40.10:FF:002167">
    <property type="entry name" value="Putative pentatricopeptide repeat-containing protein"/>
    <property type="match status" value="1"/>
</dbReference>
<dbReference type="Pfam" id="PF20431">
    <property type="entry name" value="E_motif"/>
    <property type="match status" value="1"/>
</dbReference>
<evidence type="ECO:0000256" key="2">
    <source>
        <dbReference type="ARBA" id="ARBA00022946"/>
    </source>
</evidence>
<feature type="repeat" description="PPR" evidence="3">
    <location>
        <begin position="710"/>
        <end position="744"/>
    </location>
</feature>
<name>A0AAQ3TGX9_PASNO</name>
<dbReference type="EMBL" id="CP144748">
    <property type="protein sequence ID" value="WVZ72694.1"/>
    <property type="molecule type" value="Genomic_DNA"/>
</dbReference>
<dbReference type="FunFam" id="1.25.40.10:FF:000378">
    <property type="entry name" value="Pentatricopeptide repeat-containing protein mitochondrial"/>
    <property type="match status" value="1"/>
</dbReference>
<organism evidence="6 7">
    <name type="scientific">Paspalum notatum var. saurae</name>
    <dbReference type="NCBI Taxonomy" id="547442"/>
    <lineage>
        <taxon>Eukaryota</taxon>
        <taxon>Viridiplantae</taxon>
        <taxon>Streptophyta</taxon>
        <taxon>Embryophyta</taxon>
        <taxon>Tracheophyta</taxon>
        <taxon>Spermatophyta</taxon>
        <taxon>Magnoliopsida</taxon>
        <taxon>Liliopsida</taxon>
        <taxon>Poales</taxon>
        <taxon>Poaceae</taxon>
        <taxon>PACMAD clade</taxon>
        <taxon>Panicoideae</taxon>
        <taxon>Andropogonodae</taxon>
        <taxon>Paspaleae</taxon>
        <taxon>Paspalinae</taxon>
        <taxon>Paspalum</taxon>
    </lineage>
</organism>
<dbReference type="Pfam" id="PF13041">
    <property type="entry name" value="PPR_2"/>
    <property type="match status" value="2"/>
</dbReference>
<feature type="transmembrane region" description="Helical" evidence="5">
    <location>
        <begin position="193"/>
        <end position="211"/>
    </location>
</feature>
<proteinExistence type="predicted"/>
<dbReference type="AlphaFoldDB" id="A0AAQ3TGX9"/>
<dbReference type="InterPro" id="IPR002885">
    <property type="entry name" value="PPR_rpt"/>
</dbReference>
<keyword evidence="7" id="KW-1185">Reference proteome</keyword>
<evidence type="ECO:0000256" key="1">
    <source>
        <dbReference type="ARBA" id="ARBA00022737"/>
    </source>
</evidence>
<dbReference type="Proteomes" id="UP001341281">
    <property type="component" value="Chromosome 04"/>
</dbReference>
<feature type="transmembrane region" description="Helical" evidence="5">
    <location>
        <begin position="143"/>
        <end position="158"/>
    </location>
</feature>
<keyword evidence="5" id="KW-1133">Transmembrane helix</keyword>
<feature type="transmembrane region" description="Helical" evidence="5">
    <location>
        <begin position="74"/>
        <end position="97"/>
    </location>
</feature>
<feature type="transmembrane region" description="Helical" evidence="5">
    <location>
        <begin position="257"/>
        <end position="275"/>
    </location>
</feature>
<dbReference type="InterPro" id="IPR046848">
    <property type="entry name" value="E_motif"/>
</dbReference>
<evidence type="ECO:0000256" key="4">
    <source>
        <dbReference type="SAM" id="MobiDB-lite"/>
    </source>
</evidence>
<dbReference type="PROSITE" id="PS51375">
    <property type="entry name" value="PPR"/>
    <property type="match status" value="5"/>
</dbReference>
<feature type="transmembrane region" description="Helical" evidence="5">
    <location>
        <begin position="109"/>
        <end position="131"/>
    </location>
</feature>
<feature type="repeat" description="PPR" evidence="3">
    <location>
        <begin position="468"/>
        <end position="502"/>
    </location>
</feature>
<keyword evidence="5" id="KW-0812">Transmembrane</keyword>
<feature type="repeat" description="PPR" evidence="3">
    <location>
        <begin position="572"/>
        <end position="606"/>
    </location>
</feature>
<dbReference type="GO" id="GO:0003723">
    <property type="term" value="F:RNA binding"/>
    <property type="evidence" value="ECO:0007669"/>
    <property type="project" value="InterPro"/>
</dbReference>
<evidence type="ECO:0000256" key="5">
    <source>
        <dbReference type="SAM" id="Phobius"/>
    </source>
</evidence>
<accession>A0AAQ3TGX9</accession>
<protein>
    <recommendedName>
        <fullName evidence="8">Pentatricopeptide repeat-containing protein</fullName>
    </recommendedName>
</protein>
<sequence>MHLAADASPHRGRGAGPMALASAQLRRENRRRRALAGGAVLAAALLLVATPRLRHSPALHLFADMRNLLGVPNTLNVITAYPLLLAGVPGLVLCLCGSGCFGVSLRWEALGWFLFYAGNVAAAFGSAYYHLKPDDDRLIWDRLPMMISSSSLLSILVIERVDERVGLSCLISFLCLILVSSACERVLDDMRLWVLLNFVPCIAIPAMLFLFPPKYTHSRFWFLATGFHLLARFEGLADKKVYSVNRYFISGHSLEHLCFAMVTLILTVMLSFRNIKIARTSGRQSRMHRHHLRRATISPPPPRPRNRHQGRRPVSSIAADQSPIRHHPPIDRAVPWNKLLRYHIACSRPGLALALYRRMRALSPALPNSYTLPLALRAARFWRLASAVHAHALHLGLHADPDVAGQILAAYARLGRAAEARHVFDALPVRRTTLSWNTLISAHSVACDPDAARAAFARMVVAGGARPDAVTWTALLSAHARCGRHPEVLRLFGDMHGSGCEGNAEAVAVALSASPYTGGHALAKGRAIHAHGFVKGVVRGYLFVTNSLVCMYGKLGEMEEAERVFWDSGEKNTVTWNALITSYAAAGLCGEALGVLARMEQCGGVAAPNVVSWSAVIGGFASSGDMEQALELFRQMQRQRILPNVVTLATVLSACAELLALRLGQEVHGHTMKAAMDRHSLVQNGLVNMYGKCGRATAARKVFDQMKTRDLISWNSMIGSYNMYGLCDKALALFQDMAGAMVEPDSVTFVALLSGCSHAGRVAEGRRLFNQMVREHKISPSMEHYTCMVDLLGRAGLLRDASELIEAMPMRPDLCVWGALLNSCRIHGDAAVAEAAIAKVLQAETETTGNHTLITNLYAACGMWDDSKRVRVMTKEAGLRKNPGQSWIEVRNKVFAFTAGGVPVFEAEEIFRVLDDLYGQMEDEKPAIPMCDAIVANIEING</sequence>
<evidence type="ECO:0000313" key="7">
    <source>
        <dbReference type="Proteomes" id="UP001341281"/>
    </source>
</evidence>
<keyword evidence="5" id="KW-0472">Membrane</keyword>